<feature type="transmembrane region" description="Helical" evidence="7">
    <location>
        <begin position="94"/>
        <end position="113"/>
    </location>
</feature>
<dbReference type="Proteomes" id="UP000185696">
    <property type="component" value="Unassembled WGS sequence"/>
</dbReference>
<evidence type="ECO:0000256" key="5">
    <source>
        <dbReference type="ARBA" id="ARBA00022989"/>
    </source>
</evidence>
<accession>A0A7Z0WGE6</accession>
<dbReference type="EMBL" id="MSIF01000037">
    <property type="protein sequence ID" value="OLF04821.1"/>
    <property type="molecule type" value="Genomic_DNA"/>
</dbReference>
<feature type="transmembrane region" description="Helical" evidence="7">
    <location>
        <begin position="182"/>
        <end position="204"/>
    </location>
</feature>
<evidence type="ECO:0000259" key="8">
    <source>
        <dbReference type="Pfam" id="PF00892"/>
    </source>
</evidence>
<evidence type="ECO:0000256" key="4">
    <source>
        <dbReference type="ARBA" id="ARBA00022692"/>
    </source>
</evidence>
<organism evidence="9 10">
    <name type="scientific">Actinophytocola xinjiangensis</name>
    <dbReference type="NCBI Taxonomy" id="485602"/>
    <lineage>
        <taxon>Bacteria</taxon>
        <taxon>Bacillati</taxon>
        <taxon>Actinomycetota</taxon>
        <taxon>Actinomycetes</taxon>
        <taxon>Pseudonocardiales</taxon>
        <taxon>Pseudonocardiaceae</taxon>
    </lineage>
</organism>
<protein>
    <submittedName>
        <fullName evidence="9">EamA family transporter</fullName>
    </submittedName>
</protein>
<dbReference type="AlphaFoldDB" id="A0A7Z0WGE6"/>
<evidence type="ECO:0000256" key="7">
    <source>
        <dbReference type="SAM" id="Phobius"/>
    </source>
</evidence>
<reference evidence="9 10" key="1">
    <citation type="submission" date="2016-12" db="EMBL/GenBank/DDBJ databases">
        <title>The draft genome sequence of Actinophytocola xinjiangensis.</title>
        <authorList>
            <person name="Wang W."/>
            <person name="Yuan L."/>
        </authorList>
    </citation>
    <scope>NUCLEOTIDE SEQUENCE [LARGE SCALE GENOMIC DNA]</scope>
    <source>
        <strain evidence="9 10">CGMCC 4.4663</strain>
    </source>
</reference>
<feature type="transmembrane region" description="Helical" evidence="7">
    <location>
        <begin position="249"/>
        <end position="268"/>
    </location>
</feature>
<keyword evidence="10" id="KW-1185">Reference proteome</keyword>
<dbReference type="SUPFAM" id="SSF103481">
    <property type="entry name" value="Multidrug resistance efflux transporter EmrE"/>
    <property type="match status" value="2"/>
</dbReference>
<feature type="transmembrane region" description="Helical" evidence="7">
    <location>
        <begin position="40"/>
        <end position="57"/>
    </location>
</feature>
<comment type="subcellular location">
    <subcellularLocation>
        <location evidence="1">Cell membrane</location>
        <topology evidence="1">Multi-pass membrane protein</topology>
    </subcellularLocation>
</comment>
<name>A0A7Z0WGE6_9PSEU</name>
<evidence type="ECO:0000256" key="2">
    <source>
        <dbReference type="ARBA" id="ARBA00007362"/>
    </source>
</evidence>
<keyword evidence="6 7" id="KW-0472">Membrane</keyword>
<feature type="transmembrane region" description="Helical" evidence="7">
    <location>
        <begin position="150"/>
        <end position="170"/>
    </location>
</feature>
<feature type="transmembrane region" description="Helical" evidence="7">
    <location>
        <begin position="69"/>
        <end position="88"/>
    </location>
</feature>
<dbReference type="PANTHER" id="PTHR42920">
    <property type="entry name" value="OS03G0707200 PROTEIN-RELATED"/>
    <property type="match status" value="1"/>
</dbReference>
<dbReference type="InterPro" id="IPR000620">
    <property type="entry name" value="EamA_dom"/>
</dbReference>
<evidence type="ECO:0000313" key="10">
    <source>
        <dbReference type="Proteomes" id="UP000185696"/>
    </source>
</evidence>
<sequence length="301" mass="30030">MTATMTGTGLGLVSWVLFATSGPLAKAVMAAGWPAAAVTSVRVALAAVPLVALVALARPGALRWRAGDVWPLLGYGVLGVAGVQLLFFVAVARIPVGVAMVLVNLAPALVALWVRVVRGVRLPRLVWLGIGLAVAGLAVVARIWDGGGLDALGVAAGLGSAVCSAGYFLLGERAAHRRDALGTTAAGLVVGAVVLAVLCPPWTLPVDRLGAATPLGPVWLVLLTLAVAGTALPYLAGLRALRELAPARASVLSVVEPLVAAALAWVLLGQALGPAQLAGAAVMLAGAVLVQLAGVVEATGV</sequence>
<dbReference type="GO" id="GO:0005886">
    <property type="term" value="C:plasma membrane"/>
    <property type="evidence" value="ECO:0007669"/>
    <property type="project" value="UniProtKB-SubCell"/>
</dbReference>
<feature type="domain" description="EamA" evidence="8">
    <location>
        <begin position="152"/>
        <end position="290"/>
    </location>
</feature>
<gene>
    <name evidence="9" type="ORF">BLA60_38910</name>
</gene>
<evidence type="ECO:0000313" key="9">
    <source>
        <dbReference type="EMBL" id="OLF04821.1"/>
    </source>
</evidence>
<feature type="domain" description="EamA" evidence="8">
    <location>
        <begin position="7"/>
        <end position="140"/>
    </location>
</feature>
<feature type="transmembrane region" description="Helical" evidence="7">
    <location>
        <begin position="125"/>
        <end position="144"/>
    </location>
</feature>
<comment type="caution">
    <text evidence="9">The sequence shown here is derived from an EMBL/GenBank/DDBJ whole genome shotgun (WGS) entry which is preliminary data.</text>
</comment>
<feature type="transmembrane region" description="Helical" evidence="7">
    <location>
        <begin position="216"/>
        <end position="237"/>
    </location>
</feature>
<dbReference type="PANTHER" id="PTHR42920:SF11">
    <property type="entry name" value="INNER MEMBRANE PROTEIN YTFF"/>
    <property type="match status" value="1"/>
</dbReference>
<proteinExistence type="inferred from homology"/>
<evidence type="ECO:0000256" key="6">
    <source>
        <dbReference type="ARBA" id="ARBA00023136"/>
    </source>
</evidence>
<keyword evidence="3" id="KW-1003">Cell membrane</keyword>
<dbReference type="InterPro" id="IPR037185">
    <property type="entry name" value="EmrE-like"/>
</dbReference>
<keyword evidence="4 7" id="KW-0812">Transmembrane</keyword>
<feature type="transmembrane region" description="Helical" evidence="7">
    <location>
        <begin position="274"/>
        <end position="296"/>
    </location>
</feature>
<evidence type="ECO:0000256" key="3">
    <source>
        <dbReference type="ARBA" id="ARBA00022475"/>
    </source>
</evidence>
<evidence type="ECO:0000256" key="1">
    <source>
        <dbReference type="ARBA" id="ARBA00004651"/>
    </source>
</evidence>
<comment type="similarity">
    <text evidence="2">Belongs to the EamA transporter family.</text>
</comment>
<dbReference type="Pfam" id="PF00892">
    <property type="entry name" value="EamA"/>
    <property type="match status" value="2"/>
</dbReference>
<dbReference type="InterPro" id="IPR051258">
    <property type="entry name" value="Diverse_Substrate_Transporter"/>
</dbReference>
<keyword evidence="5 7" id="KW-1133">Transmembrane helix</keyword>